<keyword evidence="5" id="KW-1185">Reference proteome</keyword>
<dbReference type="PROSITE" id="PS00393">
    <property type="entry name" value="PEPCASE_2"/>
    <property type="match status" value="1"/>
</dbReference>
<protein>
    <recommendedName>
        <fullName evidence="2">Phosphoenolpyruvate carboxylase</fullName>
    </recommendedName>
</protein>
<evidence type="ECO:0000313" key="4">
    <source>
        <dbReference type="EMBL" id="AXJ02136.1"/>
    </source>
</evidence>
<evidence type="ECO:0000256" key="2">
    <source>
        <dbReference type="ARBA" id="ARBA00022419"/>
    </source>
</evidence>
<dbReference type="GO" id="GO:0015977">
    <property type="term" value="P:carbon fixation"/>
    <property type="evidence" value="ECO:0007669"/>
    <property type="project" value="InterPro"/>
</dbReference>
<dbReference type="InterPro" id="IPR021135">
    <property type="entry name" value="PEP_COase"/>
</dbReference>
<reference evidence="4 5" key="1">
    <citation type="submission" date="2018-03" db="EMBL/GenBank/DDBJ databases">
        <title>Phenotypic and genomic properties of Cyclonatronum proteinivorum gen. nov., sp. nov., a haloalkaliphilic bacteroidete from soda lakes possessing Na+-translocating rhodopsin.</title>
        <authorList>
            <person name="Toshchakov S.V."/>
            <person name="Korzhenkov A."/>
            <person name="Samarov N.I."/>
            <person name="Kublanov I.V."/>
            <person name="Muntyan M.S."/>
            <person name="Sorokin D.Y."/>
        </authorList>
    </citation>
    <scope>NUCLEOTIDE SEQUENCE [LARGE SCALE GENOMIC DNA]</scope>
    <source>
        <strain evidence="4 5">Omega</strain>
    </source>
</reference>
<proteinExistence type="predicted"/>
<dbReference type="OrthoDB" id="9768133at2"/>
<dbReference type="GO" id="GO:0005829">
    <property type="term" value="C:cytosol"/>
    <property type="evidence" value="ECO:0007669"/>
    <property type="project" value="TreeGrafter"/>
</dbReference>
<name>A0A345UNT4_9BACT</name>
<gene>
    <name evidence="4" type="ORF">CYPRO_2898</name>
</gene>
<comment type="function">
    <text evidence="1">Forms oxaloacetate, a four-carbon dicarboxylic acid source for the tricarboxylic acid cycle.</text>
</comment>
<keyword evidence="4" id="KW-0456">Lyase</keyword>
<accession>A0A345UNT4</accession>
<evidence type="ECO:0000313" key="5">
    <source>
        <dbReference type="Proteomes" id="UP000254808"/>
    </source>
</evidence>
<sequence length="917" mass="103236">MYFSTTDDSIELDKIKGDLRFLHDCYTGMLRDAGEHDIADMLDGKRALQPGAERLSKAFSIYFQLITIVEENASVQLRRKLEDEHGVARISGLWGKTLHQLREAGVAPADIAAALPETRIEPVLTAHPTESKRSTMIDQLRAIYLLMVKRENKVWTAQEKQQIGQEIRAAMQRLWFTGQVFLQKPSIQDELRNVLHYLTKVFPNVMPLLDQRLRDAWQETGFDPVLLEGTDTLPRIGFGNWVGGDRDGHPFVTSDVTRDTLETLRRSALEMIDADLDTLARRLSLSQFEVQTPEMLQGRIDALSEAIGSKGRAAVQRNAKEPWRQLLNLMRLMLPEASGINPEGSVRYGSYHELLEDLRLLADSLRAINAKDIARLDVEPVIRKISAFGFHLAALDIRQNSRFHDLALSQLLKAAGVEDAENFPEWSEERRLAYLSEELKSTRPYVRRYEGLGTEADAVIACYRVLYHYIERNGYDGLGSLIVSMTRSLSDLLVVYVLCREAGLMARTPDGMACVLPVVPLLETIGDLEKGPEILDTFLSHPITQNSLKWRSENLNAPRAQQVMVGYSDSNKDGGILASLWSLHTAQLALTQTGQKHDVRIRFFHGRGGTISRGAGPTHRFIAGLPHGTIQGDMRLTEQGEVISQKYANPLTALYNLELLQAGTTGNSLMPEKGRRLTPELRDQLEGIVNKLYQYSLESYQKLVHNDDFVRFFAQATPIDIIESSSIGSRPARRTGKRTFGDLRAIPWVFSWSQARFFITGWFGVGSALARLQKEDAEAFALLSRHAVDFMPFRYVITNASSAIALTDTEIMKAYAALVDDRDLAKTCLTQILDEFEQTRSMLEVLYGHPLQERRPRMYTMMGFRAERLKPLHDLQISQLKTWRALKAEGKTKEADDMLPELLLVLNAIASGLGTTG</sequence>
<dbReference type="Proteomes" id="UP000254808">
    <property type="component" value="Chromosome"/>
</dbReference>
<dbReference type="KEGG" id="cprv:CYPRO_2898"/>
<dbReference type="PANTHER" id="PTHR30523:SF32">
    <property type="entry name" value="PHOSPHOENOLPYRUVATE CARBOXYLASE"/>
    <property type="match status" value="1"/>
</dbReference>
<dbReference type="Gene3D" id="1.20.1440.90">
    <property type="entry name" value="Phosphoenolpyruvate/pyruvate domain"/>
    <property type="match status" value="1"/>
</dbReference>
<dbReference type="InterPro" id="IPR033129">
    <property type="entry name" value="PEPCASE_His_AS"/>
</dbReference>
<dbReference type="SUPFAM" id="SSF51621">
    <property type="entry name" value="Phosphoenolpyruvate/pyruvate domain"/>
    <property type="match status" value="1"/>
</dbReference>
<keyword evidence="4" id="KW-0670">Pyruvate</keyword>
<dbReference type="PANTHER" id="PTHR30523">
    <property type="entry name" value="PHOSPHOENOLPYRUVATE CARBOXYLASE"/>
    <property type="match status" value="1"/>
</dbReference>
<dbReference type="PRINTS" id="PR00150">
    <property type="entry name" value="PEPCARBXLASE"/>
</dbReference>
<dbReference type="RefSeq" id="WP_114985262.1">
    <property type="nucleotide sequence ID" value="NZ_CP027806.1"/>
</dbReference>
<dbReference type="GO" id="GO:0006099">
    <property type="term" value="P:tricarboxylic acid cycle"/>
    <property type="evidence" value="ECO:0007669"/>
    <property type="project" value="InterPro"/>
</dbReference>
<dbReference type="EMBL" id="CP027806">
    <property type="protein sequence ID" value="AXJ02136.1"/>
    <property type="molecule type" value="Genomic_DNA"/>
</dbReference>
<feature type="active site" evidence="3">
    <location>
        <position position="572"/>
    </location>
</feature>
<dbReference type="GO" id="GO:0008964">
    <property type="term" value="F:phosphoenolpyruvate carboxylase activity"/>
    <property type="evidence" value="ECO:0007669"/>
    <property type="project" value="InterPro"/>
</dbReference>
<dbReference type="AlphaFoldDB" id="A0A345UNT4"/>
<dbReference type="Pfam" id="PF00311">
    <property type="entry name" value="PEPcase"/>
    <property type="match status" value="1"/>
</dbReference>
<organism evidence="4 5">
    <name type="scientific">Cyclonatronum proteinivorum</name>
    <dbReference type="NCBI Taxonomy" id="1457365"/>
    <lineage>
        <taxon>Bacteria</taxon>
        <taxon>Pseudomonadati</taxon>
        <taxon>Balneolota</taxon>
        <taxon>Balneolia</taxon>
        <taxon>Balneolales</taxon>
        <taxon>Cyclonatronaceae</taxon>
        <taxon>Cyclonatronum</taxon>
    </lineage>
</organism>
<evidence type="ECO:0000256" key="3">
    <source>
        <dbReference type="PROSITE-ProRule" id="PRU10112"/>
    </source>
</evidence>
<evidence type="ECO:0000256" key="1">
    <source>
        <dbReference type="ARBA" id="ARBA00003670"/>
    </source>
</evidence>
<dbReference type="InterPro" id="IPR015813">
    <property type="entry name" value="Pyrv/PenolPyrv_kinase-like_dom"/>
</dbReference>